<dbReference type="Pfam" id="PF02643">
    <property type="entry name" value="DUF192"/>
    <property type="match status" value="1"/>
</dbReference>
<evidence type="ECO:0000313" key="2">
    <source>
        <dbReference type="EMBL" id="MBH9578538.1"/>
    </source>
</evidence>
<proteinExistence type="predicted"/>
<dbReference type="Proteomes" id="UP000613266">
    <property type="component" value="Unassembled WGS sequence"/>
</dbReference>
<feature type="signal peptide" evidence="1">
    <location>
        <begin position="1"/>
        <end position="22"/>
    </location>
</feature>
<dbReference type="RefSeq" id="WP_198112310.1">
    <property type="nucleotide sequence ID" value="NZ_JAEDAK010000013.1"/>
</dbReference>
<protein>
    <submittedName>
        <fullName evidence="2">DUF192 domain-containing protein</fullName>
    </submittedName>
</protein>
<keyword evidence="1" id="KW-0732">Signal</keyword>
<reference evidence="2" key="1">
    <citation type="submission" date="2020-12" db="EMBL/GenBank/DDBJ databases">
        <title>The genome sequence of Inhella sp. 1Y17.</title>
        <authorList>
            <person name="Liu Y."/>
        </authorList>
    </citation>
    <scope>NUCLEOTIDE SEQUENCE</scope>
    <source>
        <strain evidence="2">1Y17</strain>
    </source>
</reference>
<name>A0A931NI70_9BURK</name>
<gene>
    <name evidence="2" type="ORF">I7X39_16725</name>
</gene>
<evidence type="ECO:0000313" key="3">
    <source>
        <dbReference type="Proteomes" id="UP000613266"/>
    </source>
</evidence>
<dbReference type="EMBL" id="JAEDAK010000013">
    <property type="protein sequence ID" value="MBH9578538.1"/>
    <property type="molecule type" value="Genomic_DNA"/>
</dbReference>
<comment type="caution">
    <text evidence="2">The sequence shown here is derived from an EMBL/GenBank/DDBJ whole genome shotgun (WGS) entry which is preliminary data.</text>
</comment>
<dbReference type="InterPro" id="IPR038695">
    <property type="entry name" value="Saro_0823-like_sf"/>
</dbReference>
<evidence type="ECO:0000256" key="1">
    <source>
        <dbReference type="SAM" id="SignalP"/>
    </source>
</evidence>
<dbReference type="PANTHER" id="PTHR37953">
    <property type="entry name" value="UPF0127 PROTEIN MJ1496"/>
    <property type="match status" value="1"/>
</dbReference>
<dbReference type="PANTHER" id="PTHR37953:SF1">
    <property type="entry name" value="UPF0127 PROTEIN MJ1496"/>
    <property type="match status" value="1"/>
</dbReference>
<keyword evidence="3" id="KW-1185">Reference proteome</keyword>
<dbReference type="Gene3D" id="2.60.120.1140">
    <property type="entry name" value="Protein of unknown function DUF192"/>
    <property type="match status" value="1"/>
</dbReference>
<sequence length="147" mass="16626">MTRIKPLLFILVLLLTGAQAHAQAQRLPTTTLRAGMHQIQAQLAIEPEQRAIGLMHRRDMPQHEGMLFVFESRETQCFWMKNTLLPLSIAFLADDGRIASLADMQPLDETSHCSKEPVRYALEMNLGWFAKRGLKPGMKLQGKPFGN</sequence>
<dbReference type="AlphaFoldDB" id="A0A931NI70"/>
<organism evidence="2 3">
    <name type="scientific">Inhella proteolytica</name>
    <dbReference type="NCBI Taxonomy" id="2795029"/>
    <lineage>
        <taxon>Bacteria</taxon>
        <taxon>Pseudomonadati</taxon>
        <taxon>Pseudomonadota</taxon>
        <taxon>Betaproteobacteria</taxon>
        <taxon>Burkholderiales</taxon>
        <taxon>Sphaerotilaceae</taxon>
        <taxon>Inhella</taxon>
    </lineage>
</organism>
<feature type="chain" id="PRO_5036953599" evidence="1">
    <location>
        <begin position="23"/>
        <end position="147"/>
    </location>
</feature>
<accession>A0A931NI70</accession>
<dbReference type="InterPro" id="IPR003795">
    <property type="entry name" value="DUF192"/>
</dbReference>